<accession>G0WFP4</accession>
<dbReference type="GO" id="GO:0003735">
    <property type="term" value="F:structural constituent of ribosome"/>
    <property type="evidence" value="ECO:0007669"/>
    <property type="project" value="EnsemblFungi"/>
</dbReference>
<dbReference type="GeneID" id="11496163"/>
<evidence type="ECO:0000256" key="3">
    <source>
        <dbReference type="ARBA" id="ARBA00022980"/>
    </source>
</evidence>
<dbReference type="GO" id="GO:0005762">
    <property type="term" value="C:mitochondrial large ribosomal subunit"/>
    <property type="evidence" value="ECO:0007669"/>
    <property type="project" value="EnsemblFungi"/>
</dbReference>
<dbReference type="RefSeq" id="XP_003671848.1">
    <property type="nucleotide sequence ID" value="XM_003671800.1"/>
</dbReference>
<dbReference type="Gene3D" id="3.30.780.10">
    <property type="entry name" value="SUI1-like domain"/>
    <property type="match status" value="1"/>
</dbReference>
<protein>
    <recommendedName>
        <fullName evidence="6">Large ribosomal subunit protein mL49</fullName>
    </recommendedName>
</protein>
<comment type="subcellular location">
    <subcellularLocation>
        <location evidence="1">Mitochondrion</location>
    </subcellularLocation>
</comment>
<dbReference type="EMBL" id="HE580275">
    <property type="protein sequence ID" value="CCD26605.1"/>
    <property type="molecule type" value="Genomic_DNA"/>
</dbReference>
<keyword evidence="8" id="KW-1185">Reference proteome</keyword>
<evidence type="ECO:0000256" key="5">
    <source>
        <dbReference type="ARBA" id="ARBA00023274"/>
    </source>
</evidence>
<organism evidence="7 8">
    <name type="scientific">Naumovozyma dairenensis (strain ATCC 10597 / BCRC 20456 / CBS 421 / NBRC 0211 / NRRL Y-12639)</name>
    <name type="common">Saccharomyces dairenensis</name>
    <dbReference type="NCBI Taxonomy" id="1071378"/>
    <lineage>
        <taxon>Eukaryota</taxon>
        <taxon>Fungi</taxon>
        <taxon>Dikarya</taxon>
        <taxon>Ascomycota</taxon>
        <taxon>Saccharomycotina</taxon>
        <taxon>Saccharomycetes</taxon>
        <taxon>Saccharomycetales</taxon>
        <taxon>Saccharomycetaceae</taxon>
        <taxon>Naumovozyma</taxon>
    </lineage>
</organism>
<dbReference type="KEGG" id="ndi:NDAI_0I00360"/>
<keyword evidence="4" id="KW-0496">Mitochondrion</keyword>
<evidence type="ECO:0000256" key="2">
    <source>
        <dbReference type="ARBA" id="ARBA00005677"/>
    </source>
</evidence>
<reference evidence="7 8" key="1">
    <citation type="journal article" date="2011" name="Proc. Natl. Acad. Sci. U.S.A.">
        <title>Evolutionary erosion of yeast sex chromosomes by mating-type switching accidents.</title>
        <authorList>
            <person name="Gordon J.L."/>
            <person name="Armisen D."/>
            <person name="Proux-Wera E."/>
            <person name="Oheigeartaigh S.S."/>
            <person name="Byrne K.P."/>
            <person name="Wolfe K.H."/>
        </authorList>
    </citation>
    <scope>NUCLEOTIDE SEQUENCE [LARGE SCALE GENOMIC DNA]</scope>
    <source>
        <strain evidence="8">ATCC 10597 / BCRC 20456 / CBS 421 / NBRC 0211 / NRRL Y-12639</strain>
    </source>
</reference>
<dbReference type="OrthoDB" id="19439at2759"/>
<dbReference type="PANTHER" id="PTHR13477">
    <property type="entry name" value="MITOCHONDRIAL 39S RIBOSOMAL PROTEIN L49"/>
    <property type="match status" value="1"/>
</dbReference>
<name>G0WFP4_NAUDC</name>
<keyword evidence="3" id="KW-0689">Ribosomal protein</keyword>
<evidence type="ECO:0000256" key="6">
    <source>
        <dbReference type="ARBA" id="ARBA00035191"/>
    </source>
</evidence>
<proteinExistence type="inferred from homology"/>
<evidence type="ECO:0000313" key="8">
    <source>
        <dbReference type="Proteomes" id="UP000000689"/>
    </source>
</evidence>
<evidence type="ECO:0000256" key="4">
    <source>
        <dbReference type="ARBA" id="ARBA00023128"/>
    </source>
</evidence>
<dbReference type="STRING" id="1071378.G0WFP4"/>
<dbReference type="Proteomes" id="UP000000689">
    <property type="component" value="Chromosome 9"/>
</dbReference>
<evidence type="ECO:0000256" key="1">
    <source>
        <dbReference type="ARBA" id="ARBA00004173"/>
    </source>
</evidence>
<keyword evidence="5" id="KW-0687">Ribonucleoprotein</keyword>
<dbReference type="HOGENOM" id="CLU_1619491_0_0_1"/>
<dbReference type="eggNOG" id="KOG4034">
    <property type="taxonomic scope" value="Eukaryota"/>
</dbReference>
<dbReference type="OMA" id="TVETHSH"/>
<gene>
    <name evidence="7" type="primary">NDAI0I00360</name>
    <name evidence="7" type="ordered locus">NDAI_0I00360</name>
</gene>
<evidence type="ECO:0000313" key="7">
    <source>
        <dbReference type="EMBL" id="CCD26605.1"/>
    </source>
</evidence>
<dbReference type="PANTHER" id="PTHR13477:SF0">
    <property type="entry name" value="LARGE RIBOSOMAL SUBUNIT PROTEIN ML49"/>
    <property type="match status" value="1"/>
</dbReference>
<dbReference type="GO" id="GO:0006412">
    <property type="term" value="P:translation"/>
    <property type="evidence" value="ECO:0007669"/>
    <property type="project" value="InterPro"/>
</dbReference>
<sequence length="164" mass="18776">MLKATLKNRLISNGFIPARWYTLATTVSNPENVSIQTQTPILNNTPLNKDDTIEEVLRNYNFPKLNEIKSEDVLGNNRFGTKTYFIRRSTTGNLPVYTDYKGGGNKIITEVRKIEGDIIQLRNDLQEKLPQINKKNWSIVMQSKKIIIKGNFSRDIKKVLSASF</sequence>
<dbReference type="Pfam" id="PF05046">
    <property type="entry name" value="Img2"/>
    <property type="match status" value="1"/>
</dbReference>
<comment type="similarity">
    <text evidence="2">Belongs to the mitochondrion-specific ribosomal protein mL49 family.</text>
</comment>
<dbReference type="AlphaFoldDB" id="G0WFP4"/>
<dbReference type="InterPro" id="IPR007740">
    <property type="entry name" value="Ribosomal_mL49"/>
</dbReference>